<keyword evidence="2" id="KW-0808">Transferase</keyword>
<evidence type="ECO:0000256" key="7">
    <source>
        <dbReference type="ARBA" id="ARBA00022918"/>
    </source>
</evidence>
<keyword evidence="10" id="KW-1185">Reference proteome</keyword>
<dbReference type="InterPro" id="IPR021109">
    <property type="entry name" value="Peptidase_aspartic_dom_sf"/>
</dbReference>
<evidence type="ECO:0000313" key="10">
    <source>
        <dbReference type="Proteomes" id="UP001054837"/>
    </source>
</evidence>
<evidence type="ECO:0000256" key="2">
    <source>
        <dbReference type="ARBA" id="ARBA00022679"/>
    </source>
</evidence>
<dbReference type="Pfam" id="PF17917">
    <property type="entry name" value="RT_RNaseH"/>
    <property type="match status" value="1"/>
</dbReference>
<dbReference type="InterPro" id="IPR043502">
    <property type="entry name" value="DNA/RNA_pol_sf"/>
</dbReference>
<evidence type="ECO:0000256" key="4">
    <source>
        <dbReference type="ARBA" id="ARBA00022722"/>
    </source>
</evidence>
<dbReference type="Pfam" id="PF00078">
    <property type="entry name" value="RVT_1"/>
    <property type="match status" value="1"/>
</dbReference>
<dbReference type="Gene3D" id="2.40.70.10">
    <property type="entry name" value="Acid Proteases"/>
    <property type="match status" value="1"/>
</dbReference>
<dbReference type="GO" id="GO:0016787">
    <property type="term" value="F:hydrolase activity"/>
    <property type="evidence" value="ECO:0007669"/>
    <property type="project" value="UniProtKB-KW"/>
</dbReference>
<dbReference type="CDD" id="cd01647">
    <property type="entry name" value="RT_LTR"/>
    <property type="match status" value="1"/>
</dbReference>
<keyword evidence="7" id="KW-0695">RNA-directed DNA polymerase</keyword>
<evidence type="ECO:0000256" key="5">
    <source>
        <dbReference type="ARBA" id="ARBA00022759"/>
    </source>
</evidence>
<dbReference type="Proteomes" id="UP001054837">
    <property type="component" value="Unassembled WGS sequence"/>
</dbReference>
<dbReference type="SUPFAM" id="SSF56672">
    <property type="entry name" value="DNA/RNA polymerases"/>
    <property type="match status" value="1"/>
</dbReference>
<dbReference type="PANTHER" id="PTHR37984:SF5">
    <property type="entry name" value="PROTEIN NYNRIN-LIKE"/>
    <property type="match status" value="1"/>
</dbReference>
<reference evidence="9 10" key="1">
    <citation type="submission" date="2021-06" db="EMBL/GenBank/DDBJ databases">
        <title>Caerostris darwini draft genome.</title>
        <authorList>
            <person name="Kono N."/>
            <person name="Arakawa K."/>
        </authorList>
    </citation>
    <scope>NUCLEOTIDE SEQUENCE [LARGE SCALE GENOMIC DNA]</scope>
</reference>
<evidence type="ECO:0000259" key="8">
    <source>
        <dbReference type="PROSITE" id="PS50878"/>
    </source>
</evidence>
<dbReference type="Gene3D" id="1.10.340.70">
    <property type="match status" value="1"/>
</dbReference>
<keyword evidence="3" id="KW-0548">Nucleotidyltransferase</keyword>
<keyword evidence="6" id="KW-0378">Hydrolase</keyword>
<dbReference type="FunFam" id="1.10.340.70:FF:000001">
    <property type="entry name" value="Retrovirus-related Pol polyprotein from transposon gypsy-like Protein"/>
    <property type="match status" value="1"/>
</dbReference>
<evidence type="ECO:0000313" key="9">
    <source>
        <dbReference type="EMBL" id="GIY59680.1"/>
    </source>
</evidence>
<dbReference type="InterPro" id="IPR041588">
    <property type="entry name" value="Integrase_H2C2"/>
</dbReference>
<dbReference type="EMBL" id="BPLQ01011699">
    <property type="protein sequence ID" value="GIY59680.1"/>
    <property type="molecule type" value="Genomic_DNA"/>
</dbReference>
<dbReference type="CDD" id="cd09274">
    <property type="entry name" value="RNase_HI_RT_Ty3"/>
    <property type="match status" value="1"/>
</dbReference>
<accession>A0AAV4UP97</accession>
<dbReference type="GO" id="GO:0003964">
    <property type="term" value="F:RNA-directed DNA polymerase activity"/>
    <property type="evidence" value="ECO:0007669"/>
    <property type="project" value="UniProtKB-KW"/>
</dbReference>
<evidence type="ECO:0000256" key="6">
    <source>
        <dbReference type="ARBA" id="ARBA00022801"/>
    </source>
</evidence>
<protein>
    <recommendedName>
        <fullName evidence="1">RNA-directed DNA polymerase</fullName>
        <ecNumber evidence="1">2.7.7.49</ecNumber>
    </recommendedName>
</protein>
<dbReference type="PROSITE" id="PS50878">
    <property type="entry name" value="RT_POL"/>
    <property type="match status" value="1"/>
</dbReference>
<evidence type="ECO:0000256" key="3">
    <source>
        <dbReference type="ARBA" id="ARBA00022695"/>
    </source>
</evidence>
<feature type="domain" description="Reverse transcriptase" evidence="8">
    <location>
        <begin position="293"/>
        <end position="472"/>
    </location>
</feature>
<name>A0AAV4UP97_9ARAC</name>
<dbReference type="Pfam" id="PF17921">
    <property type="entry name" value="Integrase_H2C2"/>
    <property type="match status" value="1"/>
</dbReference>
<dbReference type="Gene3D" id="3.30.70.270">
    <property type="match status" value="1"/>
</dbReference>
<dbReference type="Gene3D" id="3.10.20.370">
    <property type="match status" value="1"/>
</dbReference>
<dbReference type="InterPro" id="IPR000477">
    <property type="entry name" value="RT_dom"/>
</dbReference>
<dbReference type="Gene3D" id="3.10.10.10">
    <property type="entry name" value="HIV Type 1 Reverse Transcriptase, subunit A, domain 1"/>
    <property type="match status" value="1"/>
</dbReference>
<evidence type="ECO:0000256" key="1">
    <source>
        <dbReference type="ARBA" id="ARBA00012493"/>
    </source>
</evidence>
<comment type="caution">
    <text evidence="9">The sequence shown here is derived from an EMBL/GenBank/DDBJ whole genome shotgun (WGS) entry which is preliminary data.</text>
</comment>
<dbReference type="InterPro" id="IPR043128">
    <property type="entry name" value="Rev_trsase/Diguanyl_cyclase"/>
</dbReference>
<organism evidence="9 10">
    <name type="scientific">Caerostris darwini</name>
    <dbReference type="NCBI Taxonomy" id="1538125"/>
    <lineage>
        <taxon>Eukaryota</taxon>
        <taxon>Metazoa</taxon>
        <taxon>Ecdysozoa</taxon>
        <taxon>Arthropoda</taxon>
        <taxon>Chelicerata</taxon>
        <taxon>Arachnida</taxon>
        <taxon>Araneae</taxon>
        <taxon>Araneomorphae</taxon>
        <taxon>Entelegynae</taxon>
        <taxon>Araneoidea</taxon>
        <taxon>Araneidae</taxon>
        <taxon>Caerostris</taxon>
    </lineage>
</organism>
<dbReference type="InterPro" id="IPR050951">
    <property type="entry name" value="Retrovirus_Pol_polyprotein"/>
</dbReference>
<proteinExistence type="predicted"/>
<dbReference type="GO" id="GO:0004519">
    <property type="term" value="F:endonuclease activity"/>
    <property type="evidence" value="ECO:0007669"/>
    <property type="project" value="UniProtKB-KW"/>
</dbReference>
<keyword evidence="4" id="KW-0540">Nuclease</keyword>
<dbReference type="PANTHER" id="PTHR37984">
    <property type="entry name" value="PROTEIN CBG26694"/>
    <property type="match status" value="1"/>
</dbReference>
<dbReference type="InterPro" id="IPR041373">
    <property type="entry name" value="RT_RNaseH"/>
</dbReference>
<dbReference type="AlphaFoldDB" id="A0AAV4UP97"/>
<keyword evidence="5" id="KW-0255">Endonuclease</keyword>
<dbReference type="EC" id="2.7.7.49" evidence="1"/>
<dbReference type="FunFam" id="3.10.20.370:FF:000001">
    <property type="entry name" value="Retrovirus-related Pol polyprotein from transposon 17.6-like protein"/>
    <property type="match status" value="1"/>
</dbReference>
<sequence length="814" mass="92688">MHSGCVINSKILIDKFEYADDFVVPHSNLSSVFDIILGLNFLNKKEFIIDCKNNSLRNETTSINWNFERSFYYVFGHIDGQINKKFKEKLDTSLQNEINRSQMKLIGKSVSKVRIPPKSQRYVDISIQPTNVTLQEGQPLLIEKYVNSHFSSFLVARAVSNMNSNNRCLALILNLNDSTLVLNKGMALVSIVPIEQVAVMQNINSISVNNSQNEINWENSINLSHLNHSERSDVISLLNKYNSVFAQELSDLGECSIIQHEIHLTDNIPTRQKPYRVPYNLKAEMKKQINILLDAGIIQPSTSSYAAPVLLVKKSDGSFRLVADLRKLNSKTIPDNFPLPNLNEMIDMLSGSKFFSTLDLTSGFHQMQMNPSHAHLTGITTEFGLFQYKRLPFGLKNAGASFQRLMSIVLAGLSDLKIACYIDDIIIASKTFEEHMNRLEIVFKRLQSANLKVKPSKCSFLQHEITYLGHTVREGQVLPDGKNLDSIRKSLPPTNRKQNHLVSVPCLSLPDFDKPFAICTDASKYSLGAVLVQEDESGFQHPISFASRKLGPTEIKYSVVEKEALGVVFGINHFKNYLYGSHFIVYCDQQCLSKLMKLKDPTSRIARWLLTLQQYTYTVVHKPGRLNLMADYLSRAKYSNNNENENRLNAVNALDSNFSTFQINSMQINDIIKLQNQDGFCQQIKEKLRNNWHFSRRSPAFFVKNDLLLCYRNKRNRHDSRAKLVVPKSMVSTVLQFCHDNNSVAHPGLARTLKRIEQNYFWQGLYLNVKNYIASCHSCIQRRGFSKTVKAPIQKFLSPNILFKNAPLTLLVPL</sequence>
<gene>
    <name evidence="9" type="primary">pol</name>
    <name evidence="9" type="ORF">CDAR_505431</name>
</gene>